<proteinExistence type="predicted"/>
<evidence type="ECO:0000313" key="2">
    <source>
        <dbReference type="Proteomes" id="UP000321830"/>
    </source>
</evidence>
<sequence length="120" mass="14251">MKEYGPNHSRRSLFKGNILFSTLLLFLVCSFLLFTTVETYRLTVDMNHRVKCYYLAKIMKQMFLSESHELKKQDVTHYTVGTIHYKKLNRQLEIEITIDQYVFKFVENINNDTESNTVEG</sequence>
<evidence type="ECO:0008006" key="3">
    <source>
        <dbReference type="Google" id="ProtNLM"/>
    </source>
</evidence>
<dbReference type="Proteomes" id="UP000321830">
    <property type="component" value="Unassembled WGS sequence"/>
</dbReference>
<dbReference type="EMBL" id="BJWF01000030">
    <property type="protein sequence ID" value="GEL92677.1"/>
    <property type="molecule type" value="Genomic_DNA"/>
</dbReference>
<protein>
    <recommendedName>
        <fullName evidence="3">Competence protein ComGG</fullName>
    </recommendedName>
</protein>
<accession>A0A511J3T3</accession>
<gene>
    <name evidence="1" type="ORF">EVI01_20140</name>
</gene>
<dbReference type="AlphaFoldDB" id="A0A511J3T3"/>
<dbReference type="NCBIfam" id="NF041014">
    <property type="entry name" value="pilin_ComGG_2"/>
    <property type="match status" value="1"/>
</dbReference>
<dbReference type="RefSeq" id="WP_010750319.1">
    <property type="nucleotide sequence ID" value="NZ_BJWF01000030.1"/>
</dbReference>
<organism evidence="1 2">
    <name type="scientific">Enterococcus villorum</name>
    <dbReference type="NCBI Taxonomy" id="112904"/>
    <lineage>
        <taxon>Bacteria</taxon>
        <taxon>Bacillati</taxon>
        <taxon>Bacillota</taxon>
        <taxon>Bacilli</taxon>
        <taxon>Lactobacillales</taxon>
        <taxon>Enterococcaceae</taxon>
        <taxon>Enterococcus</taxon>
    </lineage>
</organism>
<name>A0A511J3T3_9ENTE</name>
<comment type="caution">
    <text evidence="1">The sequence shown here is derived from an EMBL/GenBank/DDBJ whole genome shotgun (WGS) entry which is preliminary data.</text>
</comment>
<reference evidence="1 2" key="1">
    <citation type="submission" date="2019-07" db="EMBL/GenBank/DDBJ databases">
        <title>Whole genome shotgun sequence of Enterococcus villorum NBRC 100699.</title>
        <authorList>
            <person name="Hosoyama A."/>
            <person name="Uohara A."/>
            <person name="Ohji S."/>
            <person name="Ichikawa N."/>
        </authorList>
    </citation>
    <scope>NUCLEOTIDE SEQUENCE [LARGE SCALE GENOMIC DNA]</scope>
    <source>
        <strain evidence="1 2">NBRC 100699</strain>
    </source>
</reference>
<dbReference type="InterPro" id="IPR047665">
    <property type="entry name" value="ComGG_streptococcus-type"/>
</dbReference>
<evidence type="ECO:0000313" key="1">
    <source>
        <dbReference type="EMBL" id="GEL92677.1"/>
    </source>
</evidence>